<evidence type="ECO:0000313" key="2">
    <source>
        <dbReference type="EMBL" id="PXX43169.1"/>
    </source>
</evidence>
<gene>
    <name evidence="2" type="ORF">DFR42_104170</name>
</gene>
<keyword evidence="2" id="KW-0548">Nucleotidyltransferase</keyword>
<dbReference type="PANTHER" id="PTHR43267">
    <property type="entry name" value="TRNA THREONYLCARBAMOYLADENOSINE DEHYDRATASE"/>
    <property type="match status" value="1"/>
</dbReference>
<evidence type="ECO:0000259" key="1">
    <source>
        <dbReference type="Pfam" id="PF00899"/>
    </source>
</evidence>
<dbReference type="SUPFAM" id="SSF69572">
    <property type="entry name" value="Activating enzymes of the ubiquitin-like proteins"/>
    <property type="match status" value="1"/>
</dbReference>
<dbReference type="GO" id="GO:0061504">
    <property type="term" value="P:cyclic threonylcarbamoyladenosine biosynthetic process"/>
    <property type="evidence" value="ECO:0007669"/>
    <property type="project" value="TreeGrafter"/>
</dbReference>
<proteinExistence type="predicted"/>
<dbReference type="Proteomes" id="UP000247792">
    <property type="component" value="Unassembled WGS sequence"/>
</dbReference>
<dbReference type="InterPro" id="IPR045886">
    <property type="entry name" value="ThiF/MoeB/HesA"/>
</dbReference>
<dbReference type="InterPro" id="IPR000594">
    <property type="entry name" value="ThiF_NAD_FAD-bd"/>
</dbReference>
<dbReference type="AlphaFoldDB" id="A0A318J5P4"/>
<dbReference type="OrthoDB" id="272552at2"/>
<dbReference type="GO" id="GO:0016779">
    <property type="term" value="F:nucleotidyltransferase activity"/>
    <property type="evidence" value="ECO:0007669"/>
    <property type="project" value="UniProtKB-KW"/>
</dbReference>
<dbReference type="EMBL" id="QJKB01000004">
    <property type="protein sequence ID" value="PXX43169.1"/>
    <property type="molecule type" value="Genomic_DNA"/>
</dbReference>
<keyword evidence="3" id="KW-1185">Reference proteome</keyword>
<dbReference type="Gene3D" id="3.40.50.720">
    <property type="entry name" value="NAD(P)-binding Rossmann-like Domain"/>
    <property type="match status" value="1"/>
</dbReference>
<comment type="caution">
    <text evidence="2">The sequence shown here is derived from an EMBL/GenBank/DDBJ whole genome shotgun (WGS) entry which is preliminary data.</text>
</comment>
<dbReference type="PANTHER" id="PTHR43267:SF1">
    <property type="entry name" value="TRNA THREONYLCARBAMOYLADENOSINE DEHYDRATASE"/>
    <property type="match status" value="1"/>
</dbReference>
<dbReference type="InterPro" id="IPR035985">
    <property type="entry name" value="Ubiquitin-activating_enz"/>
</dbReference>
<keyword evidence="2" id="KW-0808">Transferase</keyword>
<evidence type="ECO:0000313" key="3">
    <source>
        <dbReference type="Proteomes" id="UP000247792"/>
    </source>
</evidence>
<dbReference type="GO" id="GO:0061503">
    <property type="term" value="F:tRNA threonylcarbamoyladenosine dehydratase"/>
    <property type="evidence" value="ECO:0007669"/>
    <property type="project" value="TreeGrafter"/>
</dbReference>
<feature type="domain" description="THIF-type NAD/FAD binding fold" evidence="1">
    <location>
        <begin position="27"/>
        <end position="276"/>
    </location>
</feature>
<organism evidence="2 3">
    <name type="scientific">Undibacterium pigrum</name>
    <dbReference type="NCBI Taxonomy" id="401470"/>
    <lineage>
        <taxon>Bacteria</taxon>
        <taxon>Pseudomonadati</taxon>
        <taxon>Pseudomonadota</taxon>
        <taxon>Betaproteobacteria</taxon>
        <taxon>Burkholderiales</taxon>
        <taxon>Oxalobacteraceae</taxon>
        <taxon>Undibacterium</taxon>
    </lineage>
</organism>
<accession>A0A318J5P4</accession>
<protein>
    <submittedName>
        <fullName evidence="2">Molybdopterin/thiamine biosynthesis adenylyltransferase</fullName>
    </submittedName>
</protein>
<dbReference type="Pfam" id="PF00899">
    <property type="entry name" value="ThiF"/>
    <property type="match status" value="1"/>
</dbReference>
<name>A0A318J5P4_9BURK</name>
<dbReference type="CDD" id="cd01483">
    <property type="entry name" value="E1_enzyme_family"/>
    <property type="match status" value="1"/>
</dbReference>
<dbReference type="GO" id="GO:0008641">
    <property type="term" value="F:ubiquitin-like modifier activating enzyme activity"/>
    <property type="evidence" value="ECO:0007669"/>
    <property type="project" value="InterPro"/>
</dbReference>
<dbReference type="RefSeq" id="WP_110255715.1">
    <property type="nucleotide sequence ID" value="NZ_QJKB01000004.1"/>
</dbReference>
<sequence>MEQQLNMLVSNGQDSNASAFDYDQAFSRNLGWFTETEQAQLRGKRAAIAGMGGVGGAHLLTLARLGIGAFHIADFDQFDLPNMNRQAGAMQSTLGKDKAQVMQAMAKDINPDLQIEVFPQGVGAGNMDAFLDGVDIYIDSLDFFAFDTRRAVFAACYRKGIPAVTAAPLGMGTAVLSFMPGKMSFDDYFQMQGQSEFEQGIRFLLGLAPARLHGTYLVDPSRVRLDLKKGPSTVMACQLCAGVAATEAAKILLGRGKVVCAPRGIHYDAYRQELKKTWLPGGNRNPLQKIKLAIARRMLGQKLVTAERQHEPA</sequence>
<dbReference type="NCBIfam" id="NF006077">
    <property type="entry name" value="PRK08223.1"/>
    <property type="match status" value="1"/>
</dbReference>
<reference evidence="2 3" key="1">
    <citation type="submission" date="2018-05" db="EMBL/GenBank/DDBJ databases">
        <title>Genomic Encyclopedia of Type Strains, Phase IV (KMG-IV): sequencing the most valuable type-strain genomes for metagenomic binning, comparative biology and taxonomic classification.</title>
        <authorList>
            <person name="Goeker M."/>
        </authorList>
    </citation>
    <scope>NUCLEOTIDE SEQUENCE [LARGE SCALE GENOMIC DNA]</scope>
    <source>
        <strain evidence="2 3">DSM 19792</strain>
    </source>
</reference>